<dbReference type="SUPFAM" id="SSF81383">
    <property type="entry name" value="F-box domain"/>
    <property type="match status" value="1"/>
</dbReference>
<dbReference type="InterPro" id="IPR036047">
    <property type="entry name" value="F-box-like_dom_sf"/>
</dbReference>
<dbReference type="Proteomes" id="UP001286456">
    <property type="component" value="Unassembled WGS sequence"/>
</dbReference>
<gene>
    <name evidence="2" type="ORF">B0T19DRAFT_298944</name>
</gene>
<comment type="caution">
    <text evidence="2">The sequence shown here is derived from an EMBL/GenBank/DDBJ whole genome shotgun (WGS) entry which is preliminary data.</text>
</comment>
<evidence type="ECO:0000313" key="3">
    <source>
        <dbReference type="Proteomes" id="UP001286456"/>
    </source>
</evidence>
<keyword evidence="3" id="KW-1185">Reference proteome</keyword>
<name>A0AAE0I3M5_9PEZI</name>
<protein>
    <submittedName>
        <fullName evidence="2">F-box domain-containing protein</fullName>
    </submittedName>
</protein>
<reference evidence="2" key="1">
    <citation type="journal article" date="2023" name="Mol. Phylogenet. Evol.">
        <title>Genome-scale phylogeny and comparative genomics of the fungal order Sordariales.</title>
        <authorList>
            <person name="Hensen N."/>
            <person name="Bonometti L."/>
            <person name="Westerberg I."/>
            <person name="Brannstrom I.O."/>
            <person name="Guillou S."/>
            <person name="Cros-Aarteil S."/>
            <person name="Calhoun S."/>
            <person name="Haridas S."/>
            <person name="Kuo A."/>
            <person name="Mondo S."/>
            <person name="Pangilinan J."/>
            <person name="Riley R."/>
            <person name="LaButti K."/>
            <person name="Andreopoulos B."/>
            <person name="Lipzen A."/>
            <person name="Chen C."/>
            <person name="Yan M."/>
            <person name="Daum C."/>
            <person name="Ng V."/>
            <person name="Clum A."/>
            <person name="Steindorff A."/>
            <person name="Ohm R.A."/>
            <person name="Martin F."/>
            <person name="Silar P."/>
            <person name="Natvig D.O."/>
            <person name="Lalanne C."/>
            <person name="Gautier V."/>
            <person name="Ament-Velasquez S.L."/>
            <person name="Kruys A."/>
            <person name="Hutchinson M.I."/>
            <person name="Powell A.J."/>
            <person name="Barry K."/>
            <person name="Miller A.N."/>
            <person name="Grigoriev I.V."/>
            <person name="Debuchy R."/>
            <person name="Gladieux P."/>
            <person name="Hiltunen Thoren M."/>
            <person name="Johannesson H."/>
        </authorList>
    </citation>
    <scope>NUCLEOTIDE SEQUENCE</scope>
    <source>
        <strain evidence="2">SMH4131-1</strain>
    </source>
</reference>
<dbReference type="EMBL" id="JAUEPO010000007">
    <property type="protein sequence ID" value="KAK3317831.1"/>
    <property type="molecule type" value="Genomic_DNA"/>
</dbReference>
<organism evidence="2 3">
    <name type="scientific">Cercophora scortea</name>
    <dbReference type="NCBI Taxonomy" id="314031"/>
    <lineage>
        <taxon>Eukaryota</taxon>
        <taxon>Fungi</taxon>
        <taxon>Dikarya</taxon>
        <taxon>Ascomycota</taxon>
        <taxon>Pezizomycotina</taxon>
        <taxon>Sordariomycetes</taxon>
        <taxon>Sordariomycetidae</taxon>
        <taxon>Sordariales</taxon>
        <taxon>Lasiosphaeriaceae</taxon>
        <taxon>Cercophora</taxon>
    </lineage>
</organism>
<evidence type="ECO:0000259" key="1">
    <source>
        <dbReference type="PROSITE" id="PS50181"/>
    </source>
</evidence>
<proteinExistence type="predicted"/>
<dbReference type="Pfam" id="PF00646">
    <property type="entry name" value="F-box"/>
    <property type="match status" value="1"/>
</dbReference>
<dbReference type="InterPro" id="IPR001810">
    <property type="entry name" value="F-box_dom"/>
</dbReference>
<evidence type="ECO:0000313" key="2">
    <source>
        <dbReference type="EMBL" id="KAK3317831.1"/>
    </source>
</evidence>
<dbReference type="AlphaFoldDB" id="A0AAE0I3M5"/>
<dbReference type="CDD" id="cd09917">
    <property type="entry name" value="F-box_SF"/>
    <property type="match status" value="1"/>
</dbReference>
<reference evidence="2" key="2">
    <citation type="submission" date="2023-06" db="EMBL/GenBank/DDBJ databases">
        <authorList>
            <consortium name="Lawrence Berkeley National Laboratory"/>
            <person name="Haridas S."/>
            <person name="Hensen N."/>
            <person name="Bonometti L."/>
            <person name="Westerberg I."/>
            <person name="Brannstrom I.O."/>
            <person name="Guillou S."/>
            <person name="Cros-Aarteil S."/>
            <person name="Calhoun S."/>
            <person name="Kuo A."/>
            <person name="Mondo S."/>
            <person name="Pangilinan J."/>
            <person name="Riley R."/>
            <person name="Labutti K."/>
            <person name="Andreopoulos B."/>
            <person name="Lipzen A."/>
            <person name="Chen C."/>
            <person name="Yanf M."/>
            <person name="Daum C."/>
            <person name="Ng V."/>
            <person name="Clum A."/>
            <person name="Steindorff A."/>
            <person name="Ohm R."/>
            <person name="Martin F."/>
            <person name="Silar P."/>
            <person name="Natvig D."/>
            <person name="Lalanne C."/>
            <person name="Gautier V."/>
            <person name="Ament-Velasquez S.L."/>
            <person name="Kruys A."/>
            <person name="Hutchinson M.I."/>
            <person name="Powell A.J."/>
            <person name="Barry K."/>
            <person name="Miller A.N."/>
            <person name="Grigoriev I.V."/>
            <person name="Debuchy R."/>
            <person name="Gladieux P."/>
            <person name="Thoren M.H."/>
            <person name="Johannesson H."/>
        </authorList>
    </citation>
    <scope>NUCLEOTIDE SEQUENCE</scope>
    <source>
        <strain evidence="2">SMH4131-1</strain>
    </source>
</reference>
<feature type="domain" description="F-box" evidence="1">
    <location>
        <begin position="57"/>
        <end position="103"/>
    </location>
</feature>
<dbReference type="PROSITE" id="PS50181">
    <property type="entry name" value="FBOX"/>
    <property type="match status" value="1"/>
</dbReference>
<accession>A0AAE0I3M5</accession>
<sequence>MESPSVFEPHQSDAVIRVAAYHRRDFELTVIRSSPAEHDPVRPSVVDPFPSAPITGLGALERLPLELLSSICFLLDIRSCFILRQVNRRAREVVSSLYNYRAVAKHGLETLRAVLRTGVARYLTISDLYRPLCLGGCRLCGSEFGGFLFLPTVTRCCFACVRESPRLWLVTLSALRRRSGMTRQRLTQMMPVMRSLPGRYMMEQKRQTQRWELLVREQSLEALGFAITTRRRSGVPMISPNTAIWRYMVSTPLPLLNPTTGEVQHGLSCKGCQIALEIADAHGARSAGLSENRDRVYSREGYLEHFPTCAESITLWQESEAGTVSIREPEFTRRGGYLKDPFS</sequence>